<dbReference type="EMBL" id="QRAO01000002">
    <property type="protein sequence ID" value="RDK87354.1"/>
    <property type="molecule type" value="Genomic_DNA"/>
</dbReference>
<name>A0A370QG66_9FLAO</name>
<evidence type="ECO:0000313" key="2">
    <source>
        <dbReference type="Proteomes" id="UP000255317"/>
    </source>
</evidence>
<proteinExistence type="predicted"/>
<protein>
    <submittedName>
        <fullName evidence="1">Uncharacterized protein</fullName>
    </submittedName>
</protein>
<evidence type="ECO:0000313" key="1">
    <source>
        <dbReference type="EMBL" id="RDK87354.1"/>
    </source>
</evidence>
<accession>A0A370QG66</accession>
<organism evidence="1 2">
    <name type="scientific">Marinirhabdus gelatinilytica</name>
    <dbReference type="NCBI Taxonomy" id="1703343"/>
    <lineage>
        <taxon>Bacteria</taxon>
        <taxon>Pseudomonadati</taxon>
        <taxon>Bacteroidota</taxon>
        <taxon>Flavobacteriia</taxon>
        <taxon>Flavobacteriales</taxon>
        <taxon>Flavobacteriaceae</taxon>
    </lineage>
</organism>
<dbReference type="AlphaFoldDB" id="A0A370QG66"/>
<keyword evidence="2" id="KW-1185">Reference proteome</keyword>
<reference evidence="1 2" key="1">
    <citation type="submission" date="2018-07" db="EMBL/GenBank/DDBJ databases">
        <title>Genomic Encyclopedia of Type Strains, Phase IV (KMG-IV): sequencing the most valuable type-strain genomes for metagenomic binning, comparative biology and taxonomic classification.</title>
        <authorList>
            <person name="Goeker M."/>
        </authorList>
    </citation>
    <scope>NUCLEOTIDE SEQUENCE [LARGE SCALE GENOMIC DNA]</scope>
    <source>
        <strain evidence="1 2">DSM 101478</strain>
    </source>
</reference>
<gene>
    <name evidence="1" type="ORF">C8D94_102541</name>
</gene>
<dbReference type="Proteomes" id="UP000255317">
    <property type="component" value="Unassembled WGS sequence"/>
</dbReference>
<sequence>MTLGEVSNLNTLFFKTLFKINQEKTRIFLLLVVSYIESPLSYSKQGTFNNL</sequence>
<comment type="caution">
    <text evidence="1">The sequence shown here is derived from an EMBL/GenBank/DDBJ whole genome shotgun (WGS) entry which is preliminary data.</text>
</comment>